<dbReference type="AlphaFoldDB" id="A0AAD3XRQ6"/>
<evidence type="ECO:0000313" key="1">
    <source>
        <dbReference type="EMBL" id="GMH14249.1"/>
    </source>
</evidence>
<gene>
    <name evidence="1" type="ORF">Nepgr_016090</name>
</gene>
<reference evidence="1" key="1">
    <citation type="submission" date="2023-05" db="EMBL/GenBank/DDBJ databases">
        <title>Nepenthes gracilis genome sequencing.</title>
        <authorList>
            <person name="Fukushima K."/>
        </authorList>
    </citation>
    <scope>NUCLEOTIDE SEQUENCE</scope>
    <source>
        <strain evidence="1">SING2019-196</strain>
    </source>
</reference>
<proteinExistence type="predicted"/>
<protein>
    <submittedName>
        <fullName evidence="1">Uncharacterized protein</fullName>
    </submittedName>
</protein>
<accession>A0AAD3XRQ6</accession>
<dbReference type="EMBL" id="BSYO01000013">
    <property type="protein sequence ID" value="GMH14249.1"/>
    <property type="molecule type" value="Genomic_DNA"/>
</dbReference>
<comment type="caution">
    <text evidence="1">The sequence shown here is derived from an EMBL/GenBank/DDBJ whole genome shotgun (WGS) entry which is preliminary data.</text>
</comment>
<dbReference type="Proteomes" id="UP001279734">
    <property type="component" value="Unassembled WGS sequence"/>
</dbReference>
<keyword evidence="2" id="KW-1185">Reference proteome</keyword>
<organism evidence="1 2">
    <name type="scientific">Nepenthes gracilis</name>
    <name type="common">Slender pitcher plant</name>
    <dbReference type="NCBI Taxonomy" id="150966"/>
    <lineage>
        <taxon>Eukaryota</taxon>
        <taxon>Viridiplantae</taxon>
        <taxon>Streptophyta</taxon>
        <taxon>Embryophyta</taxon>
        <taxon>Tracheophyta</taxon>
        <taxon>Spermatophyta</taxon>
        <taxon>Magnoliopsida</taxon>
        <taxon>eudicotyledons</taxon>
        <taxon>Gunneridae</taxon>
        <taxon>Pentapetalae</taxon>
        <taxon>Caryophyllales</taxon>
        <taxon>Nepenthaceae</taxon>
        <taxon>Nepenthes</taxon>
    </lineage>
</organism>
<sequence length="102" mass="11730">MVKVKIFSSPSQKEMAEQLRGSILKFWSNFVSSIHFSPRTRIPVKPDIRIYSGCILKTLMLLGVDMKNGCVVAFSRTIYRMFVTLQQVGMLINIADNDWKEE</sequence>
<name>A0AAD3XRQ6_NEPGR</name>
<evidence type="ECO:0000313" key="2">
    <source>
        <dbReference type="Proteomes" id="UP001279734"/>
    </source>
</evidence>